<sequence>CIMPAEPPDCRDLPHPVTFFMSGRERSQILRALRRIDGDRVYALKRALGLA</sequence>
<accession>A0A3B1E462</accession>
<proteinExistence type="predicted"/>
<organism evidence="1">
    <name type="scientific">hydrothermal vent metagenome</name>
    <dbReference type="NCBI Taxonomy" id="652676"/>
    <lineage>
        <taxon>unclassified sequences</taxon>
        <taxon>metagenomes</taxon>
        <taxon>ecological metagenomes</taxon>
    </lineage>
</organism>
<dbReference type="EMBL" id="UOGK01000422">
    <property type="protein sequence ID" value="VAX40645.1"/>
    <property type="molecule type" value="Genomic_DNA"/>
</dbReference>
<feature type="non-terminal residue" evidence="1">
    <location>
        <position position="1"/>
    </location>
</feature>
<gene>
    <name evidence="1" type="ORF">MNBD_PLANCTO03-2438</name>
</gene>
<dbReference type="AlphaFoldDB" id="A0A3B1E462"/>
<evidence type="ECO:0000313" key="1">
    <source>
        <dbReference type="EMBL" id="VAX40645.1"/>
    </source>
</evidence>
<protein>
    <submittedName>
        <fullName evidence="1">Uncharacterized protein</fullName>
    </submittedName>
</protein>
<name>A0A3B1E462_9ZZZZ</name>
<reference evidence="1" key="1">
    <citation type="submission" date="2018-06" db="EMBL/GenBank/DDBJ databases">
        <authorList>
            <person name="Zhirakovskaya E."/>
        </authorList>
    </citation>
    <scope>NUCLEOTIDE SEQUENCE</scope>
</reference>